<dbReference type="Gene3D" id="3.30.70.270">
    <property type="match status" value="1"/>
</dbReference>
<dbReference type="InterPro" id="IPR043128">
    <property type="entry name" value="Rev_trsase/Diguanyl_cyclase"/>
</dbReference>
<dbReference type="SUPFAM" id="SSF55073">
    <property type="entry name" value="Nucleotide cyclase"/>
    <property type="match status" value="1"/>
</dbReference>
<feature type="domain" description="GGDEF" evidence="3">
    <location>
        <begin position="326"/>
        <end position="459"/>
    </location>
</feature>
<dbReference type="SMART" id="SM00091">
    <property type="entry name" value="PAS"/>
    <property type="match status" value="1"/>
</dbReference>
<dbReference type="CDD" id="cd01949">
    <property type="entry name" value="GGDEF"/>
    <property type="match status" value="1"/>
</dbReference>
<feature type="domain" description="PAS" evidence="1">
    <location>
        <begin position="171"/>
        <end position="223"/>
    </location>
</feature>
<dbReference type="NCBIfam" id="TIGR00229">
    <property type="entry name" value="sensory_box"/>
    <property type="match status" value="1"/>
</dbReference>
<dbReference type="Pfam" id="PF00990">
    <property type="entry name" value="GGDEF"/>
    <property type="match status" value="1"/>
</dbReference>
<dbReference type="Pfam" id="PF00563">
    <property type="entry name" value="EAL"/>
    <property type="match status" value="1"/>
</dbReference>
<dbReference type="InterPro" id="IPR035919">
    <property type="entry name" value="EAL_sf"/>
</dbReference>
<dbReference type="InterPro" id="IPR029016">
    <property type="entry name" value="GAF-like_dom_sf"/>
</dbReference>
<dbReference type="InterPro" id="IPR003018">
    <property type="entry name" value="GAF"/>
</dbReference>
<dbReference type="Gene3D" id="3.30.450.20">
    <property type="entry name" value="PAS domain"/>
    <property type="match status" value="1"/>
</dbReference>
<sequence>MSDYPRPLNDEARIGALDALDLLGTPPEREFERIVQMASRIFDVPIALVSLVHRDQQFFKARIGLDVRETSRELSFCTHAIMGEALFIVPDALEDERFKNNALVTGAPHIRFYAGMPLRTAEGHALGSLCLIDDKPRHDFTSREQQILRDLAALVNEHIDLRRFEREGESSRSRFRHIAATSPDGIICANSQSVITSWNTAAESLFGYTAQEALGQPLDLIIPLPMRAPHAAGFGRVAAGGPPRLIGAAINLSALRRDGSQFPVELSLSQWHEGGERCFGAIIRDITVRAAAEKQLKYAAEHDHLTGLANRSLLKQRIQQVLAAHTPATLLLIDLDGFKDVNDTLGHSAGDFVLQVVAARLRQAVAGEFMVSRLGGDEFVVFVTGTTDLLQARALGLELIAIIEEQIEYDEQPIFIGASVGIAASSGAIESEEQLLGNADLALYQAKSDGRHLVNIFTPELRQTASRKGAISSSMRQAWERREFELYYQPQINLADGSLCGAEALIRWNHPTLGVTAPAVFLPVLEAGLLAVPVGEWILRTACRQAAQWRQMGVGHFRMGVNLFAAQFRARDFADMVKAILAEFNLPASALELEITENTILRNEQRIMQPLQHLRDLGVGIAFDDFGTGFASLSLLKDYPVSRLKIDRSFVSGADRSSRDEAIIEAVTRLAAGFHLEVIAEGIETLEQAALMRRYDCGEGQGYLYGRPMTADDFARRYLSGPALAAQ</sequence>
<dbReference type="SUPFAM" id="SSF141868">
    <property type="entry name" value="EAL domain-like"/>
    <property type="match status" value="1"/>
</dbReference>
<dbReference type="InterPro" id="IPR000014">
    <property type="entry name" value="PAS"/>
</dbReference>
<evidence type="ECO:0000313" key="4">
    <source>
        <dbReference type="EMBL" id="SER31056.1"/>
    </source>
</evidence>
<evidence type="ECO:0000259" key="1">
    <source>
        <dbReference type="PROSITE" id="PS50112"/>
    </source>
</evidence>
<dbReference type="EMBL" id="FOFP01000022">
    <property type="protein sequence ID" value="SER31056.1"/>
    <property type="molecule type" value="Genomic_DNA"/>
</dbReference>
<dbReference type="CDD" id="cd00130">
    <property type="entry name" value="PAS"/>
    <property type="match status" value="1"/>
</dbReference>
<accession>A0ABY1BPF5</accession>
<dbReference type="SMART" id="SM00052">
    <property type="entry name" value="EAL"/>
    <property type="match status" value="1"/>
</dbReference>
<dbReference type="PROSITE" id="PS50112">
    <property type="entry name" value="PAS"/>
    <property type="match status" value="1"/>
</dbReference>
<dbReference type="InterPro" id="IPR000160">
    <property type="entry name" value="GGDEF_dom"/>
</dbReference>
<dbReference type="PROSITE" id="PS50883">
    <property type="entry name" value="EAL"/>
    <property type="match status" value="1"/>
</dbReference>
<dbReference type="PANTHER" id="PTHR44757:SF2">
    <property type="entry name" value="BIOFILM ARCHITECTURE MAINTENANCE PROTEIN MBAA"/>
    <property type="match status" value="1"/>
</dbReference>
<evidence type="ECO:0000259" key="3">
    <source>
        <dbReference type="PROSITE" id="PS50887"/>
    </source>
</evidence>
<dbReference type="Proteomes" id="UP000198512">
    <property type="component" value="Unassembled WGS sequence"/>
</dbReference>
<dbReference type="RefSeq" id="WP_069520138.1">
    <property type="nucleotide sequence ID" value="NZ_FOFP01000022.1"/>
</dbReference>
<gene>
    <name evidence="4" type="ORF">SAMN05216600_1224</name>
</gene>
<proteinExistence type="predicted"/>
<comment type="caution">
    <text evidence="4">The sequence shown here is derived from an EMBL/GenBank/DDBJ whole genome shotgun (WGS) entry which is preliminary data.</text>
</comment>
<feature type="domain" description="EAL" evidence="2">
    <location>
        <begin position="468"/>
        <end position="722"/>
    </location>
</feature>
<dbReference type="NCBIfam" id="TIGR00254">
    <property type="entry name" value="GGDEF"/>
    <property type="match status" value="1"/>
</dbReference>
<dbReference type="SMART" id="SM00267">
    <property type="entry name" value="GGDEF"/>
    <property type="match status" value="1"/>
</dbReference>
<dbReference type="InterPro" id="IPR029787">
    <property type="entry name" value="Nucleotide_cyclase"/>
</dbReference>
<dbReference type="Gene3D" id="3.20.20.450">
    <property type="entry name" value="EAL domain"/>
    <property type="match status" value="1"/>
</dbReference>
<dbReference type="SUPFAM" id="SSF55781">
    <property type="entry name" value="GAF domain-like"/>
    <property type="match status" value="1"/>
</dbReference>
<name>A0ABY1BPF5_9PSED</name>
<dbReference type="PROSITE" id="PS50887">
    <property type="entry name" value="GGDEF"/>
    <property type="match status" value="1"/>
</dbReference>
<evidence type="ECO:0000259" key="2">
    <source>
        <dbReference type="PROSITE" id="PS50883"/>
    </source>
</evidence>
<protein>
    <submittedName>
        <fullName evidence="4">PAS domain S-box-containing protein/diguanylate cyclase (GGDEF) domain-containing protein</fullName>
    </submittedName>
</protein>
<dbReference type="CDD" id="cd01948">
    <property type="entry name" value="EAL"/>
    <property type="match status" value="1"/>
</dbReference>
<dbReference type="Pfam" id="PF13426">
    <property type="entry name" value="PAS_9"/>
    <property type="match status" value="1"/>
</dbReference>
<dbReference type="SUPFAM" id="SSF55785">
    <property type="entry name" value="PYP-like sensor domain (PAS domain)"/>
    <property type="match status" value="1"/>
</dbReference>
<evidence type="ECO:0000313" key="5">
    <source>
        <dbReference type="Proteomes" id="UP000198512"/>
    </source>
</evidence>
<dbReference type="InterPro" id="IPR052155">
    <property type="entry name" value="Biofilm_reg_signaling"/>
</dbReference>
<reference evidence="4 5" key="1">
    <citation type="submission" date="2016-10" db="EMBL/GenBank/DDBJ databases">
        <authorList>
            <person name="Varghese N."/>
            <person name="Submissions S."/>
        </authorList>
    </citation>
    <scope>NUCLEOTIDE SEQUENCE [LARGE SCALE GENOMIC DNA]</scope>
    <source>
        <strain evidence="4 5">CIP 109853</strain>
    </source>
</reference>
<dbReference type="Pfam" id="PF01590">
    <property type="entry name" value="GAF"/>
    <property type="match status" value="1"/>
</dbReference>
<keyword evidence="5" id="KW-1185">Reference proteome</keyword>
<dbReference type="InterPro" id="IPR035965">
    <property type="entry name" value="PAS-like_dom_sf"/>
</dbReference>
<dbReference type="Gene3D" id="3.30.450.40">
    <property type="match status" value="1"/>
</dbReference>
<organism evidence="4 5">
    <name type="scientific">Pseudomonas cuatrocienegasensis</name>
    <dbReference type="NCBI Taxonomy" id="543360"/>
    <lineage>
        <taxon>Bacteria</taxon>
        <taxon>Pseudomonadati</taxon>
        <taxon>Pseudomonadota</taxon>
        <taxon>Gammaproteobacteria</taxon>
        <taxon>Pseudomonadales</taxon>
        <taxon>Pseudomonadaceae</taxon>
        <taxon>Pseudomonas</taxon>
    </lineage>
</organism>
<dbReference type="SMART" id="SM00065">
    <property type="entry name" value="GAF"/>
    <property type="match status" value="1"/>
</dbReference>
<dbReference type="InterPro" id="IPR001633">
    <property type="entry name" value="EAL_dom"/>
</dbReference>
<dbReference type="PANTHER" id="PTHR44757">
    <property type="entry name" value="DIGUANYLATE CYCLASE DGCP"/>
    <property type="match status" value="1"/>
</dbReference>